<evidence type="ECO:0000256" key="3">
    <source>
        <dbReference type="PROSITE-ProRule" id="PRU00335"/>
    </source>
</evidence>
<dbReference type="RefSeq" id="WP_144544088.1">
    <property type="nucleotide sequence ID" value="NZ_CBCSDC010000013.1"/>
</dbReference>
<protein>
    <submittedName>
        <fullName evidence="5">TetR family transcriptional regulator</fullName>
    </submittedName>
</protein>
<dbReference type="InterPro" id="IPR050624">
    <property type="entry name" value="HTH-type_Tx_Regulator"/>
</dbReference>
<dbReference type="PANTHER" id="PTHR43479">
    <property type="entry name" value="ACREF/ENVCD OPERON REPRESSOR-RELATED"/>
    <property type="match status" value="1"/>
</dbReference>
<organism evidence="5 6">
    <name type="scientific">Cytobacillus oceanisediminis</name>
    <dbReference type="NCBI Taxonomy" id="665099"/>
    <lineage>
        <taxon>Bacteria</taxon>
        <taxon>Bacillati</taxon>
        <taxon>Bacillota</taxon>
        <taxon>Bacilli</taxon>
        <taxon>Bacillales</taxon>
        <taxon>Bacillaceae</taxon>
        <taxon>Cytobacillus</taxon>
    </lineage>
</organism>
<evidence type="ECO:0000313" key="5">
    <source>
        <dbReference type="EMBL" id="TWH83157.1"/>
    </source>
</evidence>
<evidence type="ECO:0000256" key="2">
    <source>
        <dbReference type="ARBA" id="ARBA00023125"/>
    </source>
</evidence>
<keyword evidence="6" id="KW-1185">Reference proteome</keyword>
<gene>
    <name evidence="5" type="ORF">IQ19_03893</name>
</gene>
<dbReference type="AlphaFoldDB" id="A0A562JIY7"/>
<dbReference type="GO" id="GO:0003677">
    <property type="term" value="F:DNA binding"/>
    <property type="evidence" value="ECO:0007669"/>
    <property type="project" value="UniProtKB-UniRule"/>
</dbReference>
<dbReference type="InterPro" id="IPR009057">
    <property type="entry name" value="Homeodomain-like_sf"/>
</dbReference>
<comment type="caution">
    <text evidence="5">The sequence shown here is derived from an EMBL/GenBank/DDBJ whole genome shotgun (WGS) entry which is preliminary data.</text>
</comment>
<dbReference type="Pfam" id="PF00440">
    <property type="entry name" value="TetR_N"/>
    <property type="match status" value="1"/>
</dbReference>
<reference evidence="5 6" key="1">
    <citation type="journal article" date="2015" name="Stand. Genomic Sci.">
        <title>Genomic Encyclopedia of Bacterial and Archaeal Type Strains, Phase III: the genomes of soil and plant-associated and newly described type strains.</title>
        <authorList>
            <person name="Whitman W.B."/>
            <person name="Woyke T."/>
            <person name="Klenk H.P."/>
            <person name="Zhou Y."/>
            <person name="Lilburn T.G."/>
            <person name="Beck B.J."/>
            <person name="De Vos P."/>
            <person name="Vandamme P."/>
            <person name="Eisen J.A."/>
            <person name="Garrity G."/>
            <person name="Hugenholtz P."/>
            <person name="Kyrpides N.C."/>
        </authorList>
    </citation>
    <scope>NUCLEOTIDE SEQUENCE [LARGE SCALE GENOMIC DNA]</scope>
    <source>
        <strain evidence="5 6">CGMCC 1.10115</strain>
    </source>
</reference>
<name>A0A562JIY7_9BACI</name>
<evidence type="ECO:0000259" key="4">
    <source>
        <dbReference type="PROSITE" id="PS50977"/>
    </source>
</evidence>
<proteinExistence type="predicted"/>
<dbReference type="PROSITE" id="PS50977">
    <property type="entry name" value="HTH_TETR_2"/>
    <property type="match status" value="1"/>
</dbReference>
<dbReference type="InterPro" id="IPR001647">
    <property type="entry name" value="HTH_TetR"/>
</dbReference>
<accession>A0A562JIY7</accession>
<feature type="DNA-binding region" description="H-T-H motif" evidence="3">
    <location>
        <begin position="34"/>
        <end position="53"/>
    </location>
</feature>
<dbReference type="Pfam" id="PF14278">
    <property type="entry name" value="TetR_C_8"/>
    <property type="match status" value="1"/>
</dbReference>
<evidence type="ECO:0000313" key="6">
    <source>
        <dbReference type="Proteomes" id="UP000318667"/>
    </source>
</evidence>
<dbReference type="PANTHER" id="PTHR43479:SF7">
    <property type="entry name" value="TETR-FAMILY TRANSCRIPTIONAL REGULATOR"/>
    <property type="match status" value="1"/>
</dbReference>
<dbReference type="OrthoDB" id="9810250at2"/>
<dbReference type="InterPro" id="IPR039532">
    <property type="entry name" value="TetR_C_Firmicutes"/>
</dbReference>
<dbReference type="SUPFAM" id="SSF46689">
    <property type="entry name" value="Homeodomain-like"/>
    <property type="match status" value="1"/>
</dbReference>
<feature type="domain" description="HTH tetR-type" evidence="4">
    <location>
        <begin position="11"/>
        <end position="71"/>
    </location>
</feature>
<sequence>MSIQHPDKRVKRTKEKFREVLLSLMEEKSLRDITITEIVKAADFNRGTFYAHYEKKEDLLDEIIEEMFEKMTEAFRKPYLHLSVVDFNEIPSNSIILFDHFSENKKFYQLMLRPTTNYHFHEKMTRRLDKLFREEFEFLTTEIDPAIDIELFITYRIHGIIGLILEWAENDFAQSSSYMGDQLIHILTFYTPKIYIKKNKE</sequence>
<dbReference type="Proteomes" id="UP000318667">
    <property type="component" value="Unassembled WGS sequence"/>
</dbReference>
<dbReference type="Gene3D" id="1.10.357.10">
    <property type="entry name" value="Tetracycline Repressor, domain 2"/>
    <property type="match status" value="1"/>
</dbReference>
<keyword evidence="1" id="KW-0678">Repressor</keyword>
<evidence type="ECO:0000256" key="1">
    <source>
        <dbReference type="ARBA" id="ARBA00022491"/>
    </source>
</evidence>
<keyword evidence="2 3" id="KW-0238">DNA-binding</keyword>
<dbReference type="GeneID" id="65405016"/>
<dbReference type="EMBL" id="VLKI01000013">
    <property type="protein sequence ID" value="TWH83157.1"/>
    <property type="molecule type" value="Genomic_DNA"/>
</dbReference>